<accession>A0A9K3DB03</accession>
<dbReference type="AlphaFoldDB" id="A0A9K3DB03"/>
<feature type="non-terminal residue" evidence="1">
    <location>
        <position position="1"/>
    </location>
</feature>
<dbReference type="Proteomes" id="UP000265618">
    <property type="component" value="Unassembled WGS sequence"/>
</dbReference>
<gene>
    <name evidence="1" type="ORF">KIPB_015882</name>
</gene>
<proteinExistence type="predicted"/>
<comment type="caution">
    <text evidence="1">The sequence shown here is derived from an EMBL/GenBank/DDBJ whole genome shotgun (WGS) entry which is preliminary data.</text>
</comment>
<sequence>PKSNRFGASTVLAAAQILKPTYRMAEESEDLRVLRQGPGDSVVDIITWQAEDLHEALVDQKKVVPELSVPKWDKDKFSQALSDWMSGNIKIPKSALEVQHDPKRFWSFLSTDPMLIKVAQYFCTLTASEAMVERIFSFTSAIHCPLRSSSHHDLVVAQLGMKYNSKWRFWRRKKR</sequence>
<name>A0A9K3DB03_9EUKA</name>
<keyword evidence="2" id="KW-1185">Reference proteome</keyword>
<reference evidence="1 2" key="1">
    <citation type="journal article" date="2018" name="PLoS ONE">
        <title>The draft genome of Kipferlia bialata reveals reductive genome evolution in fornicate parasites.</title>
        <authorList>
            <person name="Tanifuji G."/>
            <person name="Takabayashi S."/>
            <person name="Kume K."/>
            <person name="Takagi M."/>
            <person name="Nakayama T."/>
            <person name="Kamikawa R."/>
            <person name="Inagaki Y."/>
            <person name="Hashimoto T."/>
        </authorList>
    </citation>
    <scope>NUCLEOTIDE SEQUENCE [LARGE SCALE GENOMIC DNA]</scope>
    <source>
        <strain evidence="1">NY0173</strain>
    </source>
</reference>
<evidence type="ECO:0000313" key="2">
    <source>
        <dbReference type="Proteomes" id="UP000265618"/>
    </source>
</evidence>
<organism evidence="1 2">
    <name type="scientific">Kipferlia bialata</name>
    <dbReference type="NCBI Taxonomy" id="797122"/>
    <lineage>
        <taxon>Eukaryota</taxon>
        <taxon>Metamonada</taxon>
        <taxon>Carpediemonas-like organisms</taxon>
        <taxon>Kipferlia</taxon>
    </lineage>
</organism>
<dbReference type="EMBL" id="BDIP01009237">
    <property type="protein sequence ID" value="GIQ92229.1"/>
    <property type="molecule type" value="Genomic_DNA"/>
</dbReference>
<evidence type="ECO:0000313" key="1">
    <source>
        <dbReference type="EMBL" id="GIQ92229.1"/>
    </source>
</evidence>
<protein>
    <submittedName>
        <fullName evidence="1">Uncharacterized protein</fullName>
    </submittedName>
</protein>